<sequence length="119" mass="13620">MEIIYANNKIEQQCTNIKYAVKLFGGDKQLAVSLLGRINAIEQAEVIKDIIAMPQFHFHNLQGKMKGLFAIDVKGRRDKWRIILCPLDTAGKRFVPCYIDQIAEIVKIVEIMEVSAHYE</sequence>
<organism evidence="1 2">
    <name type="scientific">Candidatus Eisenbergiella merdavium</name>
    <dbReference type="NCBI Taxonomy" id="2838551"/>
    <lineage>
        <taxon>Bacteria</taxon>
        <taxon>Bacillati</taxon>
        <taxon>Bacillota</taxon>
        <taxon>Clostridia</taxon>
        <taxon>Lachnospirales</taxon>
        <taxon>Lachnospiraceae</taxon>
        <taxon>Eisenbergiella</taxon>
    </lineage>
</organism>
<dbReference type="EMBL" id="DWWS01000044">
    <property type="protein sequence ID" value="HJC24480.1"/>
    <property type="molecule type" value="Genomic_DNA"/>
</dbReference>
<dbReference type="AlphaFoldDB" id="A0A9D2SR99"/>
<proteinExistence type="predicted"/>
<gene>
    <name evidence="1" type="ORF">H9761_12335</name>
</gene>
<protein>
    <submittedName>
        <fullName evidence="1">Type II toxin-antitoxin system RelE/ParE family toxin</fullName>
    </submittedName>
</protein>
<dbReference type="Gene3D" id="3.30.2310.20">
    <property type="entry name" value="RelE-like"/>
    <property type="match status" value="1"/>
</dbReference>
<name>A0A9D2SR99_9FIRM</name>
<evidence type="ECO:0000313" key="1">
    <source>
        <dbReference type="EMBL" id="HJC24480.1"/>
    </source>
</evidence>
<dbReference type="InterPro" id="IPR035093">
    <property type="entry name" value="RelE/ParE_toxin_dom_sf"/>
</dbReference>
<evidence type="ECO:0000313" key="2">
    <source>
        <dbReference type="Proteomes" id="UP000823891"/>
    </source>
</evidence>
<dbReference type="Proteomes" id="UP000823891">
    <property type="component" value="Unassembled WGS sequence"/>
</dbReference>
<accession>A0A9D2SR99</accession>
<reference evidence="1" key="2">
    <citation type="submission" date="2021-04" db="EMBL/GenBank/DDBJ databases">
        <authorList>
            <person name="Gilroy R."/>
        </authorList>
    </citation>
    <scope>NUCLEOTIDE SEQUENCE</scope>
    <source>
        <strain evidence="1">USAMLcec2-132</strain>
    </source>
</reference>
<comment type="caution">
    <text evidence="1">The sequence shown here is derived from an EMBL/GenBank/DDBJ whole genome shotgun (WGS) entry which is preliminary data.</text>
</comment>
<reference evidence="1" key="1">
    <citation type="journal article" date="2021" name="PeerJ">
        <title>Extensive microbial diversity within the chicken gut microbiome revealed by metagenomics and culture.</title>
        <authorList>
            <person name="Gilroy R."/>
            <person name="Ravi A."/>
            <person name="Getino M."/>
            <person name="Pursley I."/>
            <person name="Horton D.L."/>
            <person name="Alikhan N.F."/>
            <person name="Baker D."/>
            <person name="Gharbi K."/>
            <person name="Hall N."/>
            <person name="Watson M."/>
            <person name="Adriaenssens E.M."/>
            <person name="Foster-Nyarko E."/>
            <person name="Jarju S."/>
            <person name="Secka A."/>
            <person name="Antonio M."/>
            <person name="Oren A."/>
            <person name="Chaudhuri R.R."/>
            <person name="La Ragione R."/>
            <person name="Hildebrand F."/>
            <person name="Pallen M.J."/>
        </authorList>
    </citation>
    <scope>NUCLEOTIDE SEQUENCE</scope>
    <source>
        <strain evidence="1">USAMLcec2-132</strain>
    </source>
</reference>